<evidence type="ECO:0000313" key="2">
    <source>
        <dbReference type="EMBL" id="AIJ23355.1"/>
    </source>
</evidence>
<dbReference type="InterPro" id="IPR018721">
    <property type="entry name" value="DUF2252"/>
</dbReference>
<dbReference type="KEGG" id="amq:AMETH_3263"/>
<name>A0A076MX93_AMYME</name>
<keyword evidence="3" id="KW-1185">Reference proteome</keyword>
<dbReference type="PANTHER" id="PTHR39441">
    <property type="entry name" value="DUF2252 DOMAIN-CONTAINING PROTEIN"/>
    <property type="match status" value="1"/>
</dbReference>
<evidence type="ECO:0008006" key="4">
    <source>
        <dbReference type="Google" id="ProtNLM"/>
    </source>
</evidence>
<evidence type="ECO:0000256" key="1">
    <source>
        <dbReference type="SAM" id="MobiDB-lite"/>
    </source>
</evidence>
<dbReference type="RefSeq" id="WP_017982184.1">
    <property type="nucleotide sequence ID" value="NZ_AQUL01000001.1"/>
</dbReference>
<dbReference type="STRING" id="1068978.AMETH_3263"/>
<dbReference type="EMBL" id="CP009110">
    <property type="protein sequence ID" value="AIJ23355.1"/>
    <property type="molecule type" value="Genomic_DNA"/>
</dbReference>
<feature type="region of interest" description="Disordered" evidence="1">
    <location>
        <begin position="24"/>
        <end position="50"/>
    </location>
</feature>
<proteinExistence type="predicted"/>
<sequence length="477" mass="52057">MTRTTTRTTTPLAAVDGAGLTRAERTERGKAARTRVPRSSHAAWTRDGPGPLELLAGQDASRVPELVPIRYGRMAVTPFTYFRGAALPMAADLAGTPVTGFTVQACGDAHLMNFGLYASPERRLVFDINDFDETLPGPWEWDVKRLAASVEVAGRDNGDTGRQRTTAVLAAVGEYRRALREFAASTALEVWYAHADVETVRALYAGELTAGRRRRLDRTVAKARGADHTGSLRRFAVADGGRMRIVPDEPRIIPLDRVAGGGVDPAETAERLDAILQAYRRSLEPERRALLDRYAVADMALKVVGVGSVGTRCWMILLLGNDEHDPLFLQAKEAGESVLERFAGPSRFGNAGQRVVVGQRLMQTVSDIFLGWVRVRGFDERTRDFYLRQLRDWKGSAAVSGMRPEGLAAYARLCGWTLARAHARSGDCVAIAAYLGSSPVFDHAIRDFATAAADQNERDHGALRAAIDEGRIATRDG</sequence>
<accession>A0A076MX93</accession>
<dbReference type="OrthoDB" id="1491115at2"/>
<evidence type="ECO:0000313" key="3">
    <source>
        <dbReference type="Proteomes" id="UP000062973"/>
    </source>
</evidence>
<dbReference type="PATRIC" id="fig|1068978.7.peg.3485"/>
<dbReference type="Proteomes" id="UP000062973">
    <property type="component" value="Chromosome"/>
</dbReference>
<dbReference type="Pfam" id="PF10009">
    <property type="entry name" value="DUF2252"/>
    <property type="match status" value="1"/>
</dbReference>
<dbReference type="eggNOG" id="COG4320">
    <property type="taxonomic scope" value="Bacteria"/>
</dbReference>
<dbReference type="HOGENOM" id="CLU_032121_0_0_11"/>
<dbReference type="AlphaFoldDB" id="A0A076MX93"/>
<gene>
    <name evidence="2" type="ORF">AMETH_3263</name>
</gene>
<dbReference type="PANTHER" id="PTHR39441:SF1">
    <property type="entry name" value="DUF2252 DOMAIN-CONTAINING PROTEIN"/>
    <property type="match status" value="1"/>
</dbReference>
<organism evidence="2 3">
    <name type="scientific">Amycolatopsis methanolica 239</name>
    <dbReference type="NCBI Taxonomy" id="1068978"/>
    <lineage>
        <taxon>Bacteria</taxon>
        <taxon>Bacillati</taxon>
        <taxon>Actinomycetota</taxon>
        <taxon>Actinomycetes</taxon>
        <taxon>Pseudonocardiales</taxon>
        <taxon>Pseudonocardiaceae</taxon>
        <taxon>Amycolatopsis</taxon>
        <taxon>Amycolatopsis methanolica group</taxon>
    </lineage>
</organism>
<protein>
    <recommendedName>
        <fullName evidence="4">DUF2252 domain-containing protein</fullName>
    </recommendedName>
</protein>
<reference evidence="2 3" key="1">
    <citation type="submission" date="2014-07" db="EMBL/GenBank/DDBJ databases">
        <title>Whole Genome Sequence of the Amycolatopsis methanolica 239.</title>
        <authorList>
            <person name="Tang B."/>
        </authorList>
    </citation>
    <scope>NUCLEOTIDE SEQUENCE [LARGE SCALE GENOMIC DNA]</scope>
    <source>
        <strain evidence="2 3">239</strain>
    </source>
</reference>